<dbReference type="AlphaFoldDB" id="A0AAV2JB71"/>
<dbReference type="PANTHER" id="PTHR47526">
    <property type="entry name" value="ATP-DEPENDENT DNA HELICASE"/>
    <property type="match status" value="1"/>
</dbReference>
<accession>A0AAV2JB71</accession>
<reference evidence="3 4" key="1">
    <citation type="submission" date="2024-04" db="EMBL/GenBank/DDBJ databases">
        <authorList>
            <person name="Waldvogel A.-M."/>
            <person name="Schoenle A."/>
        </authorList>
    </citation>
    <scope>NUCLEOTIDE SEQUENCE [LARGE SCALE GENOMIC DNA]</scope>
</reference>
<dbReference type="PROSITE" id="PS50966">
    <property type="entry name" value="ZF_SWIM"/>
    <property type="match status" value="1"/>
</dbReference>
<feature type="domain" description="SWIM-type" evidence="2">
    <location>
        <begin position="51"/>
        <end position="87"/>
    </location>
</feature>
<evidence type="ECO:0000259" key="2">
    <source>
        <dbReference type="PROSITE" id="PS50966"/>
    </source>
</evidence>
<dbReference type="EMBL" id="OZ035833">
    <property type="protein sequence ID" value="CAL1573015.1"/>
    <property type="molecule type" value="Genomic_DNA"/>
</dbReference>
<dbReference type="InterPro" id="IPR007527">
    <property type="entry name" value="Znf_SWIM"/>
</dbReference>
<dbReference type="Proteomes" id="UP001497482">
    <property type="component" value="Chromosome 11"/>
</dbReference>
<dbReference type="PANTHER" id="PTHR47526:SF3">
    <property type="entry name" value="PHD-TYPE DOMAIN-CONTAINING PROTEIN"/>
    <property type="match status" value="1"/>
</dbReference>
<gene>
    <name evidence="3" type="ORF">KC01_LOCUS4981</name>
</gene>
<evidence type="ECO:0000313" key="4">
    <source>
        <dbReference type="Proteomes" id="UP001497482"/>
    </source>
</evidence>
<keyword evidence="1" id="KW-0863">Zinc-finger</keyword>
<proteinExistence type="predicted"/>
<protein>
    <recommendedName>
        <fullName evidence="2">SWIM-type domain-containing protein</fullName>
    </recommendedName>
</protein>
<evidence type="ECO:0000313" key="3">
    <source>
        <dbReference type="EMBL" id="CAL1573015.1"/>
    </source>
</evidence>
<keyword evidence="1" id="KW-0862">Zinc</keyword>
<sequence length="137" mass="15337">MRNKMSLEAYIYFQSGWVENILCHFIPQTRHTLLLANVKPSQRVNDQPHKPWVALTAEGKVTAGHCTCMAGLGESCSHVAALLFKVEAFVRLGLTKETCTDVACKWNNDLVEKVTPDPVVNFLIQLLPFIVTNRLGK</sequence>
<organism evidence="3 4">
    <name type="scientific">Knipowitschia caucasica</name>
    <name type="common">Caucasian dwarf goby</name>
    <name type="synonym">Pomatoschistus caucasicus</name>
    <dbReference type="NCBI Taxonomy" id="637954"/>
    <lineage>
        <taxon>Eukaryota</taxon>
        <taxon>Metazoa</taxon>
        <taxon>Chordata</taxon>
        <taxon>Craniata</taxon>
        <taxon>Vertebrata</taxon>
        <taxon>Euteleostomi</taxon>
        <taxon>Actinopterygii</taxon>
        <taxon>Neopterygii</taxon>
        <taxon>Teleostei</taxon>
        <taxon>Neoteleostei</taxon>
        <taxon>Acanthomorphata</taxon>
        <taxon>Gobiaria</taxon>
        <taxon>Gobiiformes</taxon>
        <taxon>Gobioidei</taxon>
        <taxon>Gobiidae</taxon>
        <taxon>Gobiinae</taxon>
        <taxon>Knipowitschia</taxon>
    </lineage>
</organism>
<keyword evidence="4" id="KW-1185">Reference proteome</keyword>
<name>A0AAV2JB71_KNICA</name>
<dbReference type="GO" id="GO:0008270">
    <property type="term" value="F:zinc ion binding"/>
    <property type="evidence" value="ECO:0007669"/>
    <property type="project" value="UniProtKB-KW"/>
</dbReference>
<evidence type="ECO:0000256" key="1">
    <source>
        <dbReference type="PROSITE-ProRule" id="PRU00325"/>
    </source>
</evidence>
<keyword evidence="1" id="KW-0479">Metal-binding</keyword>